<dbReference type="Proteomes" id="UP001281761">
    <property type="component" value="Unassembled WGS sequence"/>
</dbReference>
<comment type="caution">
    <text evidence="2">The sequence shown here is derived from an EMBL/GenBank/DDBJ whole genome shotgun (WGS) entry which is preliminary data.</text>
</comment>
<evidence type="ECO:0000313" key="3">
    <source>
        <dbReference type="Proteomes" id="UP001281761"/>
    </source>
</evidence>
<feature type="compositionally biased region" description="Basic and acidic residues" evidence="1">
    <location>
        <begin position="30"/>
        <end position="45"/>
    </location>
</feature>
<feature type="compositionally biased region" description="Basic and acidic residues" evidence="1">
    <location>
        <begin position="1"/>
        <end position="15"/>
    </location>
</feature>
<accession>A0ABQ9WNF6</accession>
<keyword evidence="3" id="KW-1185">Reference proteome</keyword>
<sequence length="208" mass="23120">MTGNEQDHARVRPDSGDMLMNTSCSSAQRNDGKAMWRRMSGKDANQKILSRWRGGAGRVCCPAEDTKSDRHTTSLDAEVRVREEEVKMDESGKERDKIQANDLESEGSQQIGRKKMRGMAILFCARHVCRRAIGISKPVGTTHNHALSSPLQIEAMFLASRQPADEAAEESMTVTGEQRKASVSVEMNILLWLRVGSVEALPTRLHQT</sequence>
<feature type="compositionally biased region" description="Basic and acidic residues" evidence="1">
    <location>
        <begin position="86"/>
        <end position="99"/>
    </location>
</feature>
<feature type="region of interest" description="Disordered" evidence="1">
    <location>
        <begin position="1"/>
        <end position="50"/>
    </location>
</feature>
<reference evidence="2 3" key="1">
    <citation type="journal article" date="2022" name="bioRxiv">
        <title>Genomics of Preaxostyla Flagellates Illuminates Evolutionary Transitions and the Path Towards Mitochondrial Loss.</title>
        <authorList>
            <person name="Novak L.V.F."/>
            <person name="Treitli S.C."/>
            <person name="Pyrih J."/>
            <person name="Halakuc P."/>
            <person name="Pipaliya S.V."/>
            <person name="Vacek V."/>
            <person name="Brzon O."/>
            <person name="Soukal P."/>
            <person name="Eme L."/>
            <person name="Dacks J.B."/>
            <person name="Karnkowska A."/>
            <person name="Elias M."/>
            <person name="Hampl V."/>
        </authorList>
    </citation>
    <scope>NUCLEOTIDE SEQUENCE [LARGE SCALE GENOMIC DNA]</scope>
    <source>
        <strain evidence="2">NAU3</strain>
        <tissue evidence="2">Gut</tissue>
    </source>
</reference>
<feature type="compositionally biased region" description="Polar residues" evidence="1">
    <location>
        <begin position="20"/>
        <end position="29"/>
    </location>
</feature>
<evidence type="ECO:0000313" key="2">
    <source>
        <dbReference type="EMBL" id="KAK2941012.1"/>
    </source>
</evidence>
<feature type="region of interest" description="Disordered" evidence="1">
    <location>
        <begin position="86"/>
        <end position="110"/>
    </location>
</feature>
<protein>
    <submittedName>
        <fullName evidence="2">Uncharacterized protein</fullName>
    </submittedName>
</protein>
<organism evidence="2 3">
    <name type="scientific">Blattamonas nauphoetae</name>
    <dbReference type="NCBI Taxonomy" id="2049346"/>
    <lineage>
        <taxon>Eukaryota</taxon>
        <taxon>Metamonada</taxon>
        <taxon>Preaxostyla</taxon>
        <taxon>Oxymonadida</taxon>
        <taxon>Blattamonas</taxon>
    </lineage>
</organism>
<dbReference type="EMBL" id="JARBJD010000566">
    <property type="protein sequence ID" value="KAK2941012.1"/>
    <property type="molecule type" value="Genomic_DNA"/>
</dbReference>
<name>A0ABQ9WNF6_9EUKA</name>
<gene>
    <name evidence="2" type="ORF">BLNAU_24083</name>
</gene>
<evidence type="ECO:0000256" key="1">
    <source>
        <dbReference type="SAM" id="MobiDB-lite"/>
    </source>
</evidence>
<proteinExistence type="predicted"/>